<evidence type="ECO:0000313" key="3">
    <source>
        <dbReference type="Proteomes" id="UP000006727"/>
    </source>
</evidence>
<sequence length="110" mass="12291">MKILTYLLDVLNVFTIPGQILLTHEMLFLIDTADPNSGMYAEEACPLAASLFNIAEELSRNSATTFKLEKSSRKNPSSNSRLLYGSSVNKTRRRILVKASTVDTLRYAFS</sequence>
<dbReference type="EnsemblPlants" id="Pp3c6_8130V3.1">
    <property type="protein sequence ID" value="Pp3c6_8130V3.1"/>
    <property type="gene ID" value="Pp3c6_8130"/>
</dbReference>
<dbReference type="Proteomes" id="UP000006727">
    <property type="component" value="Chromosome 6"/>
</dbReference>
<dbReference type="GeneID" id="112283517"/>
<keyword evidence="3" id="KW-1185">Reference proteome</keyword>
<dbReference type="Gramene" id="Pp3c6_8130V3.2">
    <property type="protein sequence ID" value="Pp3c6_8130V3.2"/>
    <property type="gene ID" value="Pp3c6_8130"/>
</dbReference>
<name>A0A2K1KEW1_PHYPA</name>
<proteinExistence type="predicted"/>
<dbReference type="EMBL" id="ABEU02000006">
    <property type="protein sequence ID" value="PNR52289.1"/>
    <property type="molecule type" value="Genomic_DNA"/>
</dbReference>
<dbReference type="RefSeq" id="XP_024378048.1">
    <property type="nucleotide sequence ID" value="XM_024522280.2"/>
</dbReference>
<accession>A0A2K1KEW1</accession>
<dbReference type="EnsemblPlants" id="Pp3c6_8130V3.2">
    <property type="protein sequence ID" value="Pp3c6_8130V3.2"/>
    <property type="gene ID" value="Pp3c6_8130"/>
</dbReference>
<organism evidence="1">
    <name type="scientific">Physcomitrium patens</name>
    <name type="common">Spreading-leaved earth moss</name>
    <name type="synonym">Physcomitrella patens</name>
    <dbReference type="NCBI Taxonomy" id="3218"/>
    <lineage>
        <taxon>Eukaryota</taxon>
        <taxon>Viridiplantae</taxon>
        <taxon>Streptophyta</taxon>
        <taxon>Embryophyta</taxon>
        <taxon>Bryophyta</taxon>
        <taxon>Bryophytina</taxon>
        <taxon>Bryopsida</taxon>
        <taxon>Funariidae</taxon>
        <taxon>Funariales</taxon>
        <taxon>Funariaceae</taxon>
        <taxon>Physcomitrium</taxon>
    </lineage>
</organism>
<reference evidence="1 3" key="2">
    <citation type="journal article" date="2018" name="Plant J.">
        <title>The Physcomitrella patens chromosome-scale assembly reveals moss genome structure and evolution.</title>
        <authorList>
            <person name="Lang D."/>
            <person name="Ullrich K.K."/>
            <person name="Murat F."/>
            <person name="Fuchs J."/>
            <person name="Jenkins J."/>
            <person name="Haas F.B."/>
            <person name="Piednoel M."/>
            <person name="Gundlach H."/>
            <person name="Van Bel M."/>
            <person name="Meyberg R."/>
            <person name="Vives C."/>
            <person name="Morata J."/>
            <person name="Symeonidi A."/>
            <person name="Hiss M."/>
            <person name="Muchero W."/>
            <person name="Kamisugi Y."/>
            <person name="Saleh O."/>
            <person name="Blanc G."/>
            <person name="Decker E.L."/>
            <person name="van Gessel N."/>
            <person name="Grimwood J."/>
            <person name="Hayes R.D."/>
            <person name="Graham S.W."/>
            <person name="Gunter L.E."/>
            <person name="McDaniel S.F."/>
            <person name="Hoernstein S.N.W."/>
            <person name="Larsson A."/>
            <person name="Li F.W."/>
            <person name="Perroud P.F."/>
            <person name="Phillips J."/>
            <person name="Ranjan P."/>
            <person name="Rokshar D.S."/>
            <person name="Rothfels C.J."/>
            <person name="Schneider L."/>
            <person name="Shu S."/>
            <person name="Stevenson D.W."/>
            <person name="Thummler F."/>
            <person name="Tillich M."/>
            <person name="Villarreal Aguilar J.C."/>
            <person name="Widiez T."/>
            <person name="Wong G.K."/>
            <person name="Wymore A."/>
            <person name="Zhang Y."/>
            <person name="Zimmer A.D."/>
            <person name="Quatrano R.S."/>
            <person name="Mayer K.F.X."/>
            <person name="Goodstein D."/>
            <person name="Casacuberta J.M."/>
            <person name="Vandepoele K."/>
            <person name="Reski R."/>
            <person name="Cuming A.C."/>
            <person name="Tuskan G.A."/>
            <person name="Maumus F."/>
            <person name="Salse J."/>
            <person name="Schmutz J."/>
            <person name="Rensing S.A."/>
        </authorList>
    </citation>
    <scope>NUCLEOTIDE SEQUENCE [LARGE SCALE GENOMIC DNA]</scope>
    <source>
        <strain evidence="2 3">cv. Gransden 2004</strain>
    </source>
</reference>
<dbReference type="AlphaFoldDB" id="A0A2K1KEW1"/>
<dbReference type="Gramene" id="Pp3c6_8130V3.1">
    <property type="protein sequence ID" value="Pp3c6_8130V3.1"/>
    <property type="gene ID" value="Pp3c6_8130"/>
</dbReference>
<protein>
    <submittedName>
        <fullName evidence="1 2">Uncharacterized protein</fullName>
    </submittedName>
</protein>
<reference evidence="1 3" key="1">
    <citation type="journal article" date="2008" name="Science">
        <title>The Physcomitrella genome reveals evolutionary insights into the conquest of land by plants.</title>
        <authorList>
            <person name="Rensing S."/>
            <person name="Lang D."/>
            <person name="Zimmer A."/>
            <person name="Terry A."/>
            <person name="Salamov A."/>
            <person name="Shapiro H."/>
            <person name="Nishiyama T."/>
            <person name="Perroud P.-F."/>
            <person name="Lindquist E."/>
            <person name="Kamisugi Y."/>
            <person name="Tanahashi T."/>
            <person name="Sakakibara K."/>
            <person name="Fujita T."/>
            <person name="Oishi K."/>
            <person name="Shin-I T."/>
            <person name="Kuroki Y."/>
            <person name="Toyoda A."/>
            <person name="Suzuki Y."/>
            <person name="Hashimoto A."/>
            <person name="Yamaguchi K."/>
            <person name="Sugano A."/>
            <person name="Kohara Y."/>
            <person name="Fujiyama A."/>
            <person name="Anterola A."/>
            <person name="Aoki S."/>
            <person name="Ashton N."/>
            <person name="Barbazuk W.B."/>
            <person name="Barker E."/>
            <person name="Bennetzen J."/>
            <person name="Bezanilla M."/>
            <person name="Blankenship R."/>
            <person name="Cho S.H."/>
            <person name="Dutcher S."/>
            <person name="Estelle M."/>
            <person name="Fawcett J.A."/>
            <person name="Gundlach H."/>
            <person name="Hanada K."/>
            <person name="Heyl A."/>
            <person name="Hicks K.A."/>
            <person name="Hugh J."/>
            <person name="Lohr M."/>
            <person name="Mayer K."/>
            <person name="Melkozernov A."/>
            <person name="Murata T."/>
            <person name="Nelson D."/>
            <person name="Pils B."/>
            <person name="Prigge M."/>
            <person name="Reiss B."/>
            <person name="Renner T."/>
            <person name="Rombauts S."/>
            <person name="Rushton P."/>
            <person name="Sanderfoot A."/>
            <person name="Schween G."/>
            <person name="Shiu S.-H."/>
            <person name="Stueber K."/>
            <person name="Theodoulou F.L."/>
            <person name="Tu H."/>
            <person name="Van de Peer Y."/>
            <person name="Verrier P.J."/>
            <person name="Waters E."/>
            <person name="Wood A."/>
            <person name="Yang L."/>
            <person name="Cove D."/>
            <person name="Cuming A."/>
            <person name="Hasebe M."/>
            <person name="Lucas S."/>
            <person name="Mishler D.B."/>
            <person name="Reski R."/>
            <person name="Grigoriev I."/>
            <person name="Quatrano R.S."/>
            <person name="Boore J.L."/>
        </authorList>
    </citation>
    <scope>NUCLEOTIDE SEQUENCE [LARGE SCALE GENOMIC DNA]</scope>
    <source>
        <strain evidence="2 3">cv. Gransden 2004</strain>
    </source>
</reference>
<reference evidence="2" key="3">
    <citation type="submission" date="2020-12" db="UniProtKB">
        <authorList>
            <consortium name="EnsemblPlants"/>
        </authorList>
    </citation>
    <scope>IDENTIFICATION</scope>
</reference>
<evidence type="ECO:0000313" key="1">
    <source>
        <dbReference type="EMBL" id="PNR52289.1"/>
    </source>
</evidence>
<gene>
    <name evidence="2" type="primary">LOC112283517</name>
    <name evidence="1" type="ORF">PHYPA_008663</name>
</gene>
<evidence type="ECO:0000313" key="2">
    <source>
        <dbReference type="EnsemblPlants" id="Pp3c6_8130V3.1"/>
    </source>
</evidence>